<dbReference type="EMBL" id="ASSJ01000082">
    <property type="protein sequence ID" value="ERN40037.1"/>
    <property type="molecule type" value="Genomic_DNA"/>
</dbReference>
<dbReference type="PANTHER" id="PTHR45947:SF3">
    <property type="entry name" value="SULFOQUINOVOSYL TRANSFERASE SQD2"/>
    <property type="match status" value="1"/>
</dbReference>
<dbReference type="PANTHER" id="PTHR45947">
    <property type="entry name" value="SULFOQUINOVOSYL TRANSFERASE SQD2"/>
    <property type="match status" value="1"/>
</dbReference>
<gene>
    <name evidence="2" type="ORF">KR51_00035250</name>
</gene>
<name>U5DFH5_9CHRO</name>
<dbReference type="InterPro" id="IPR001296">
    <property type="entry name" value="Glyco_trans_1"/>
</dbReference>
<dbReference type="Gene3D" id="3.40.50.2000">
    <property type="entry name" value="Glycogen Phosphorylase B"/>
    <property type="match status" value="2"/>
</dbReference>
<evidence type="ECO:0000259" key="1">
    <source>
        <dbReference type="Pfam" id="PF00534"/>
    </source>
</evidence>
<dbReference type="PATRIC" id="fig|582515.4.peg.3960"/>
<feature type="domain" description="Glycosyl transferase family 1" evidence="1">
    <location>
        <begin position="194"/>
        <end position="326"/>
    </location>
</feature>
<dbReference type="STRING" id="582515.KR51_00035250"/>
<evidence type="ECO:0000313" key="3">
    <source>
        <dbReference type="Proteomes" id="UP000016960"/>
    </source>
</evidence>
<reference evidence="2 3" key="1">
    <citation type="submission" date="2013-05" db="EMBL/GenBank/DDBJ databases">
        <title>Draft genome sequence of Rubidibacter lacunae KORDI 51-2.</title>
        <authorList>
            <person name="Choi D.H."/>
            <person name="Noh J.H."/>
            <person name="Kwon K.-K."/>
            <person name="Lee J.-H."/>
            <person name="Ryu J.-Y."/>
        </authorList>
    </citation>
    <scope>NUCLEOTIDE SEQUENCE [LARGE SCALE GENOMIC DNA]</scope>
    <source>
        <strain evidence="2 3">KORDI 51-2</strain>
    </source>
</reference>
<dbReference type="OrthoDB" id="9795068at2"/>
<comment type="caution">
    <text evidence="2">The sequence shown here is derived from an EMBL/GenBank/DDBJ whole genome shotgun (WGS) entry which is preliminary data.</text>
</comment>
<dbReference type="GO" id="GO:0016757">
    <property type="term" value="F:glycosyltransferase activity"/>
    <property type="evidence" value="ECO:0007669"/>
    <property type="project" value="UniProtKB-KW"/>
</dbReference>
<keyword evidence="2" id="KW-0328">Glycosyltransferase</keyword>
<dbReference type="InterPro" id="IPR050194">
    <property type="entry name" value="Glycosyltransferase_grp1"/>
</dbReference>
<protein>
    <submittedName>
        <fullName evidence="2">Glycosyltransferase</fullName>
        <ecNumber evidence="2">2.4.1.-</ecNumber>
    </submittedName>
</protein>
<keyword evidence="2" id="KW-0808">Transferase</keyword>
<proteinExistence type="predicted"/>
<dbReference type="EC" id="2.4.1.-" evidence="2"/>
<dbReference type="AlphaFoldDB" id="U5DFH5"/>
<dbReference type="SUPFAM" id="SSF53756">
    <property type="entry name" value="UDP-Glycosyltransferase/glycogen phosphorylase"/>
    <property type="match status" value="1"/>
</dbReference>
<dbReference type="Proteomes" id="UP000016960">
    <property type="component" value="Unassembled WGS sequence"/>
</dbReference>
<dbReference type="Pfam" id="PF00534">
    <property type="entry name" value="Glycos_transf_1"/>
    <property type="match status" value="1"/>
</dbReference>
<evidence type="ECO:0000313" key="2">
    <source>
        <dbReference type="EMBL" id="ERN40037.1"/>
    </source>
</evidence>
<sequence length="366" mass="40070">MVAVSFKLSLRLLFVSTSVGVLGTGQGGGVELTIACLARELLRRGHDVLVAAPTGSRLDGVPIVEIPGRLQVPAQSQERDAPISLPPDPVLGNLWDYARSRQDKWDAIVNFAFDWLPFYLTPFFRRPIAHFISMGSTGDALDGAMARVAERYPGTVGVYTRTQAATFTFGDRCRILGSGIDLAQYCFNDRPEAAIAWLGRIAPEKALEDAIAAARQANVPLRVFGKLQDEAYWQRIQRDFPDAPFEYGGFLPTDRLQAEVGRCRALLMTPRWVEAFGNVAIEALACGVPVIAYQRGGPAEIVCDGKTGFLVEPDSPPGLVDAIARIDTIDRSACRRQAEAEYSLPAFCDRWETWLHAVVACQQSAL</sequence>
<keyword evidence="3" id="KW-1185">Reference proteome</keyword>
<accession>U5DFH5</accession>
<dbReference type="CDD" id="cd03802">
    <property type="entry name" value="GT4_AviGT4-like"/>
    <property type="match status" value="1"/>
</dbReference>
<dbReference type="InParanoid" id="U5DFH5"/>
<dbReference type="eggNOG" id="COG0438">
    <property type="taxonomic scope" value="Bacteria"/>
</dbReference>
<organism evidence="2 3">
    <name type="scientific">Rubidibacter lacunae KORDI 51-2</name>
    <dbReference type="NCBI Taxonomy" id="582515"/>
    <lineage>
        <taxon>Bacteria</taxon>
        <taxon>Bacillati</taxon>
        <taxon>Cyanobacteriota</taxon>
        <taxon>Cyanophyceae</taxon>
        <taxon>Oscillatoriophycideae</taxon>
        <taxon>Chroococcales</taxon>
        <taxon>Aphanothecaceae</taxon>
        <taxon>Rubidibacter</taxon>
    </lineage>
</organism>